<keyword evidence="1" id="KW-0812">Transmembrane</keyword>
<keyword evidence="1" id="KW-1133">Transmembrane helix</keyword>
<sequence length="114" mass="13080">MARRKDVYVSRKVGKYRVGMWLPLKNLIGLGFLIFLGLAFYGIFLGQNRAASNKEFESFPPLVDIAPYTCTEDRDRMPDGLKSYSRRCWSSQRNARGDIRYRAVGDDVIIKAKP</sequence>
<organism evidence="2 3">
    <name type="scientific">Bradyrhizobium yuanmingense</name>
    <dbReference type="NCBI Taxonomy" id="108015"/>
    <lineage>
        <taxon>Bacteria</taxon>
        <taxon>Pseudomonadati</taxon>
        <taxon>Pseudomonadota</taxon>
        <taxon>Alphaproteobacteria</taxon>
        <taxon>Hyphomicrobiales</taxon>
        <taxon>Nitrobacteraceae</taxon>
        <taxon>Bradyrhizobium</taxon>
    </lineage>
</organism>
<protein>
    <submittedName>
        <fullName evidence="2">Uncharacterized protein</fullName>
    </submittedName>
</protein>
<evidence type="ECO:0000313" key="2">
    <source>
        <dbReference type="EMBL" id="SCB30312.1"/>
    </source>
</evidence>
<dbReference type="Proteomes" id="UP000183174">
    <property type="component" value="Unassembled WGS sequence"/>
</dbReference>
<evidence type="ECO:0000256" key="1">
    <source>
        <dbReference type="SAM" id="Phobius"/>
    </source>
</evidence>
<name>A0A1C3VRC2_9BRAD</name>
<dbReference type="EMBL" id="FMAE01000004">
    <property type="protein sequence ID" value="SCB30312.1"/>
    <property type="molecule type" value="Genomic_DNA"/>
</dbReference>
<keyword evidence="1" id="KW-0472">Membrane</keyword>
<gene>
    <name evidence="2" type="ORF">GA0061099_1004446</name>
</gene>
<reference evidence="2 3" key="1">
    <citation type="submission" date="2016-08" db="EMBL/GenBank/DDBJ databases">
        <authorList>
            <person name="Seilhamer J.J."/>
        </authorList>
    </citation>
    <scope>NUCLEOTIDE SEQUENCE [LARGE SCALE GENOMIC DNA]</scope>
    <source>
        <strain evidence="2 3">CCBAU 10071</strain>
    </source>
</reference>
<accession>A0A1C3VRC2</accession>
<dbReference type="AlphaFoldDB" id="A0A1C3VRC2"/>
<evidence type="ECO:0000313" key="3">
    <source>
        <dbReference type="Proteomes" id="UP000183174"/>
    </source>
</evidence>
<proteinExistence type="predicted"/>
<feature type="transmembrane region" description="Helical" evidence="1">
    <location>
        <begin position="21"/>
        <end position="44"/>
    </location>
</feature>
<dbReference type="RefSeq" id="WP_074447875.1">
    <property type="nucleotide sequence ID" value="NZ_FMAE01000004.1"/>
</dbReference>